<dbReference type="Proteomes" id="UP001589733">
    <property type="component" value="Unassembled WGS sequence"/>
</dbReference>
<comment type="caution">
    <text evidence="1">The sequence shown here is derived from an EMBL/GenBank/DDBJ whole genome shotgun (WGS) entry which is preliminary data.</text>
</comment>
<reference evidence="1 2" key="1">
    <citation type="submission" date="2024-09" db="EMBL/GenBank/DDBJ databases">
        <authorList>
            <person name="Sun Q."/>
            <person name="Mori K."/>
        </authorList>
    </citation>
    <scope>NUCLEOTIDE SEQUENCE [LARGE SCALE GENOMIC DNA]</scope>
    <source>
        <strain evidence="1 2">JCM 13503</strain>
    </source>
</reference>
<organism evidence="1 2">
    <name type="scientific">Deinococcus oregonensis</name>
    <dbReference type="NCBI Taxonomy" id="1805970"/>
    <lineage>
        <taxon>Bacteria</taxon>
        <taxon>Thermotogati</taxon>
        <taxon>Deinococcota</taxon>
        <taxon>Deinococci</taxon>
        <taxon>Deinococcales</taxon>
        <taxon>Deinococcaceae</taxon>
        <taxon>Deinococcus</taxon>
    </lineage>
</organism>
<protein>
    <submittedName>
        <fullName evidence="1">Uncharacterized protein</fullName>
    </submittedName>
</protein>
<accession>A0ABV6AUS7</accession>
<evidence type="ECO:0000313" key="1">
    <source>
        <dbReference type="EMBL" id="MFB9991257.1"/>
    </source>
</evidence>
<evidence type="ECO:0000313" key="2">
    <source>
        <dbReference type="Proteomes" id="UP001589733"/>
    </source>
</evidence>
<gene>
    <name evidence="1" type="ORF">ACFFLM_04590</name>
</gene>
<sequence length="94" mass="10422">MTAPHLNSVEYGYLTDVTAQMYPANPTEFRAAFQWDNPRAPEFRFEGLKAMTDDEIGKLAQALQSAVIEDPTQIGTLWQVVCNLGFMVTLGGQP</sequence>
<dbReference type="RefSeq" id="WP_380006004.1">
    <property type="nucleotide sequence ID" value="NZ_JBHLYR010000013.1"/>
</dbReference>
<keyword evidence="2" id="KW-1185">Reference proteome</keyword>
<proteinExistence type="predicted"/>
<dbReference type="EMBL" id="JBHLYR010000013">
    <property type="protein sequence ID" value="MFB9991257.1"/>
    <property type="molecule type" value="Genomic_DNA"/>
</dbReference>
<name>A0ABV6AUS7_9DEIO</name>